<evidence type="ECO:0008006" key="3">
    <source>
        <dbReference type="Google" id="ProtNLM"/>
    </source>
</evidence>
<proteinExistence type="predicted"/>
<name>A0ABP7J2T2_9ACTN</name>
<sequence length="278" mass="30379">MTSLALAADPFAALVADLDQVIGHVAAHQPRSLQRRLGPSEIGCPCHRRIGYKLAGVPPCHHSMKWEAYIGTAFHAQIAKDLEAILAPDGWPRFLVEQKVHVGQIAGEDIDGTSDVYDRVSGYVIDWKLVGKTSLARYRARGPGAQYQVQVHTYGRGWRLRGFPVNGVAIAFLPRSERFERRHFWGEPYDEHIAVQALAQVDAIDAAIKAAGVQALPLLSTANAGCHHCDWFRPGSRDVTRGCPGELALPHPTQSLIELIAPKEGPWPCPPSPTPTTS</sequence>
<organism evidence="1 2">
    <name type="scientific">Sphaerisporangium flaviroseum</name>
    <dbReference type="NCBI Taxonomy" id="509199"/>
    <lineage>
        <taxon>Bacteria</taxon>
        <taxon>Bacillati</taxon>
        <taxon>Actinomycetota</taxon>
        <taxon>Actinomycetes</taxon>
        <taxon>Streptosporangiales</taxon>
        <taxon>Streptosporangiaceae</taxon>
        <taxon>Sphaerisporangium</taxon>
    </lineage>
</organism>
<reference evidence="2" key="1">
    <citation type="journal article" date="2019" name="Int. J. Syst. Evol. Microbiol.">
        <title>The Global Catalogue of Microorganisms (GCM) 10K type strain sequencing project: providing services to taxonomists for standard genome sequencing and annotation.</title>
        <authorList>
            <consortium name="The Broad Institute Genomics Platform"/>
            <consortium name="The Broad Institute Genome Sequencing Center for Infectious Disease"/>
            <person name="Wu L."/>
            <person name="Ma J."/>
        </authorList>
    </citation>
    <scope>NUCLEOTIDE SEQUENCE [LARGE SCALE GENOMIC DNA]</scope>
    <source>
        <strain evidence="2">JCM 16908</strain>
    </source>
</reference>
<dbReference type="EMBL" id="BAAAZR010000031">
    <property type="protein sequence ID" value="GAA3832311.1"/>
    <property type="molecule type" value="Genomic_DNA"/>
</dbReference>
<accession>A0ABP7J2T2</accession>
<protein>
    <recommendedName>
        <fullName evidence="3">PD-(D/E)XK endonuclease-like domain-containing protein</fullName>
    </recommendedName>
</protein>
<gene>
    <name evidence="1" type="ORF">GCM10022226_61930</name>
</gene>
<dbReference type="Proteomes" id="UP001500888">
    <property type="component" value="Unassembled WGS sequence"/>
</dbReference>
<evidence type="ECO:0000313" key="2">
    <source>
        <dbReference type="Proteomes" id="UP001500888"/>
    </source>
</evidence>
<comment type="caution">
    <text evidence="1">The sequence shown here is derived from an EMBL/GenBank/DDBJ whole genome shotgun (WGS) entry which is preliminary data.</text>
</comment>
<dbReference type="RefSeq" id="WP_344948190.1">
    <property type="nucleotide sequence ID" value="NZ_BAAAZR010000031.1"/>
</dbReference>
<keyword evidence="2" id="KW-1185">Reference proteome</keyword>
<evidence type="ECO:0000313" key="1">
    <source>
        <dbReference type="EMBL" id="GAA3832311.1"/>
    </source>
</evidence>